<gene>
    <name evidence="1" type="ORF">DLJ61_20130</name>
</gene>
<dbReference type="KEGG" id="gta:BCM27_19925"/>
<proteinExistence type="predicted"/>
<evidence type="ECO:0000313" key="2">
    <source>
        <dbReference type="Proteomes" id="UP000247118"/>
    </source>
</evidence>
<evidence type="ECO:0000313" key="1">
    <source>
        <dbReference type="EMBL" id="AWO86971.1"/>
    </source>
</evidence>
<accession>A0AAD0KCG7</accession>
<protein>
    <submittedName>
        <fullName evidence="1">Uncharacterized protein</fullName>
    </submittedName>
</protein>
<dbReference type="Proteomes" id="UP000247118">
    <property type="component" value="Chromosome"/>
</dbReference>
<organism evidence="1 2">
    <name type="scientific">Gordonia terrae</name>
    <dbReference type="NCBI Taxonomy" id="2055"/>
    <lineage>
        <taxon>Bacteria</taxon>
        <taxon>Bacillati</taxon>
        <taxon>Actinomycetota</taxon>
        <taxon>Actinomycetes</taxon>
        <taxon>Mycobacteriales</taxon>
        <taxon>Gordoniaceae</taxon>
        <taxon>Gordonia</taxon>
    </lineage>
</organism>
<name>A0AAD0KCG7_9ACTN</name>
<reference evidence="1 2" key="1">
    <citation type="submission" date="2018-05" db="EMBL/GenBank/DDBJ databases">
        <title>Complete genome sequence of Gordonia terrae NRRL B-16283.</title>
        <authorList>
            <person name="Garlena R.A."/>
            <person name="Russell D.A."/>
            <person name="Hatfull G.F."/>
        </authorList>
    </citation>
    <scope>NUCLEOTIDE SEQUENCE [LARGE SCALE GENOMIC DNA]</scope>
    <source>
        <strain evidence="1 2">NRRL B-16283</strain>
    </source>
</reference>
<dbReference type="AlphaFoldDB" id="A0AAD0KCG7"/>
<sequence>MSPSVARAEQGLQWRMRWRDDSVVDLDSSLGTFVRAVTESHLLVLFDWDVEGEFPGVREAVPIPDILDPAPSNDPYNTADKILRIASVRPLSGDQTVVEVCDLGRASSSETSFPPYFSADFPPQGAFGRVGMVSLTIESGGTAPPGSEAGDSLFPGFNVFGDWRVLALDAGGRPGEPSPDVSICGDMGDLTAPGPSYPGWSGAGV</sequence>
<dbReference type="EMBL" id="CP029604">
    <property type="protein sequence ID" value="AWO86971.1"/>
    <property type="molecule type" value="Genomic_DNA"/>
</dbReference>